<organism evidence="1">
    <name type="scientific">Kapraunia schneideri</name>
    <dbReference type="NCBI Taxonomy" id="717899"/>
    <lineage>
        <taxon>Eukaryota</taxon>
        <taxon>Rhodophyta</taxon>
        <taxon>Florideophyceae</taxon>
        <taxon>Rhodymeniophycidae</taxon>
        <taxon>Ceramiales</taxon>
        <taxon>Rhodomelaceae</taxon>
        <taxon>Kapraunia</taxon>
    </lineage>
</organism>
<keyword evidence="1" id="KW-0934">Plastid</keyword>
<name>A0A1Z1MT51_9FLOR</name>
<dbReference type="AlphaFoldDB" id="A0A1Z1MT51"/>
<reference evidence="1" key="1">
    <citation type="journal article" date="2017" name="J. Phycol.">
        <title>Analysis of chloroplast genomes and a supermatrix inform reclassification of the Rhodomelaceae (Rhodophyta).</title>
        <authorList>
            <person name="Diaz-Tapia P."/>
            <person name="Maggs C.A."/>
            <person name="West J.A."/>
            <person name="Verbruggen H."/>
        </authorList>
    </citation>
    <scope>NUCLEOTIDE SEQUENCE</scope>
    <source>
        <strain evidence="1">PD1720</strain>
    </source>
</reference>
<proteinExistence type="predicted"/>
<gene>
    <name evidence="1" type="primary">orf33b</name>
</gene>
<keyword evidence="1" id="KW-0150">Chloroplast</keyword>
<dbReference type="RefSeq" id="YP_009399339.1">
    <property type="nucleotide sequence ID" value="NC_035296.1"/>
</dbReference>
<evidence type="ECO:0000313" key="1">
    <source>
        <dbReference type="EMBL" id="ARW68945.1"/>
    </source>
</evidence>
<dbReference type="EMBL" id="MF101454">
    <property type="protein sequence ID" value="ARW68945.1"/>
    <property type="molecule type" value="Genomic_DNA"/>
</dbReference>
<protein>
    <submittedName>
        <fullName evidence="1">Uncharacterized protein</fullName>
    </submittedName>
</protein>
<accession>A0A1Z1MT51</accession>
<sequence>MLKVCFFMYEDYNLYNLKIKGNINLIYVAFYFS</sequence>
<geneLocation type="chloroplast" evidence="1"/>
<dbReference type="GeneID" id="33362016"/>